<feature type="compositionally biased region" description="Low complexity" evidence="1">
    <location>
        <begin position="63"/>
        <end position="84"/>
    </location>
</feature>
<evidence type="ECO:0000313" key="4">
    <source>
        <dbReference type="Proteomes" id="UP000320390"/>
    </source>
</evidence>
<keyword evidence="4" id="KW-1185">Reference proteome</keyword>
<proteinExistence type="predicted"/>
<organism evidence="3 4">
    <name type="scientific">Saltatorellus ferox</name>
    <dbReference type="NCBI Taxonomy" id="2528018"/>
    <lineage>
        <taxon>Bacteria</taxon>
        <taxon>Pseudomonadati</taxon>
        <taxon>Planctomycetota</taxon>
        <taxon>Planctomycetia</taxon>
        <taxon>Planctomycetia incertae sedis</taxon>
        <taxon>Saltatorellus</taxon>
    </lineage>
</organism>
<feature type="region of interest" description="Disordered" evidence="1">
    <location>
        <begin position="58"/>
        <end position="84"/>
    </location>
</feature>
<feature type="transmembrane region" description="Helical" evidence="2">
    <location>
        <begin position="17"/>
        <end position="37"/>
    </location>
</feature>
<accession>A0A518EKK4</accession>
<keyword evidence="2" id="KW-0472">Membrane</keyword>
<dbReference type="OrthoDB" id="9809391at2"/>
<sequence>MAHTKTRHPPSDGQRRAWLIAFFFGCLLVAVGSALWISSWTSDPSLAAPLLPVRGPDDVATHSSRPSAASMAAPSSSSVSSAEAQAAGHRSELVPAATLVVQVTARKFAVPNRRVSVDVGLSDSSPAESEAQMESVTDRAGIVRFEVPAGLSARVEVSAGENGEEGPARVARRTVVMGEAGTEVRIRLELHPEVPAERITVLAKSIPHGVPIVGARVSALREVSGGNLVVGRPTRTDAGGMAEMPWADGYTYEVTAPGYSPRSEPGPSREGETLHVRLVQHARLHGQLSHAVEAPEPSVPFPRITLFLWNGRAAAPAWEFVDDLTADGSALDIQSVPPENVFDERSGLIRPQARLDRAGRWEISSIPFPRTSLTATGALVRFHHGDYGRVIASDLILRAGDDLLVHDSWRETQPANLRCVDSRERSLDLALDVCLQPVGAPTPHRMDEYLHGVWATITSGGHLKVPYLPRGTWSVVSFGPDVGVVLGSIDHQGADEEKLVVDVDPIPPGWRAHVR</sequence>
<keyword evidence="2" id="KW-0812">Transmembrane</keyword>
<evidence type="ECO:0000313" key="3">
    <source>
        <dbReference type="EMBL" id="QDV04624.1"/>
    </source>
</evidence>
<protein>
    <submittedName>
        <fullName evidence="3">Uncharacterized protein</fullName>
    </submittedName>
</protein>
<dbReference type="AlphaFoldDB" id="A0A518EKK4"/>
<dbReference type="Proteomes" id="UP000320390">
    <property type="component" value="Chromosome"/>
</dbReference>
<dbReference type="EMBL" id="CP036434">
    <property type="protein sequence ID" value="QDV04624.1"/>
    <property type="molecule type" value="Genomic_DNA"/>
</dbReference>
<reference evidence="3 4" key="1">
    <citation type="submission" date="2019-02" db="EMBL/GenBank/DDBJ databases">
        <title>Deep-cultivation of Planctomycetes and their phenomic and genomic characterization uncovers novel biology.</title>
        <authorList>
            <person name="Wiegand S."/>
            <person name="Jogler M."/>
            <person name="Boedeker C."/>
            <person name="Pinto D."/>
            <person name="Vollmers J."/>
            <person name="Rivas-Marin E."/>
            <person name="Kohn T."/>
            <person name="Peeters S.H."/>
            <person name="Heuer A."/>
            <person name="Rast P."/>
            <person name="Oberbeckmann S."/>
            <person name="Bunk B."/>
            <person name="Jeske O."/>
            <person name="Meyerdierks A."/>
            <person name="Storesund J.E."/>
            <person name="Kallscheuer N."/>
            <person name="Luecker S."/>
            <person name="Lage O.M."/>
            <person name="Pohl T."/>
            <person name="Merkel B.J."/>
            <person name="Hornburger P."/>
            <person name="Mueller R.-W."/>
            <person name="Bruemmer F."/>
            <person name="Labrenz M."/>
            <person name="Spormann A.M."/>
            <person name="Op den Camp H."/>
            <person name="Overmann J."/>
            <person name="Amann R."/>
            <person name="Jetten M.S.M."/>
            <person name="Mascher T."/>
            <person name="Medema M.H."/>
            <person name="Devos D.P."/>
            <person name="Kaster A.-K."/>
            <person name="Ovreas L."/>
            <person name="Rohde M."/>
            <person name="Galperin M.Y."/>
            <person name="Jogler C."/>
        </authorList>
    </citation>
    <scope>NUCLEOTIDE SEQUENCE [LARGE SCALE GENOMIC DNA]</scope>
    <source>
        <strain evidence="3 4">Poly30</strain>
    </source>
</reference>
<evidence type="ECO:0000256" key="1">
    <source>
        <dbReference type="SAM" id="MobiDB-lite"/>
    </source>
</evidence>
<evidence type="ECO:0000256" key="2">
    <source>
        <dbReference type="SAM" id="Phobius"/>
    </source>
</evidence>
<dbReference type="RefSeq" id="WP_145194078.1">
    <property type="nucleotide sequence ID" value="NZ_CP036434.1"/>
</dbReference>
<keyword evidence="2" id="KW-1133">Transmembrane helix</keyword>
<gene>
    <name evidence="3" type="ORF">Poly30_01150</name>
</gene>
<name>A0A518EKK4_9BACT</name>